<organism evidence="2 3">
    <name type="scientific">Prosthecodimorpha hirschii</name>
    <dbReference type="NCBI Taxonomy" id="665126"/>
    <lineage>
        <taxon>Bacteria</taxon>
        <taxon>Pseudomonadati</taxon>
        <taxon>Pseudomonadota</taxon>
        <taxon>Alphaproteobacteria</taxon>
        <taxon>Hyphomicrobiales</taxon>
        <taxon>Ancalomicrobiaceae</taxon>
        <taxon>Prosthecodimorpha</taxon>
    </lineage>
</organism>
<sequence>MTASFRPPSRRRALGLMLAHGAALAAAAALPAAIMTVGPAASALDFSDAAVPLPPHPRSPAADGVRLLVLPFEGIPTTTGDAIYREMRRKASKRKYSLAMQLSDPASFRVLIYFSAVTTGSGTTILYRIDIFDPSGRPVTRLFGEELGPTATGDPWSGVDKKTVEHLAGRLGEQLQAWVTRAAD</sequence>
<protein>
    <recommendedName>
        <fullName evidence="4">Lipoprotein</fullName>
    </recommendedName>
</protein>
<reference evidence="2 3" key="1">
    <citation type="submission" date="2015-09" db="EMBL/GenBank/DDBJ databases">
        <authorList>
            <person name="Jackson K.R."/>
            <person name="Lunt B.L."/>
            <person name="Fisher J.N.B."/>
            <person name="Gardner A.V."/>
            <person name="Bailey M.E."/>
            <person name="Deus L.M."/>
            <person name="Earl A.S."/>
            <person name="Gibby P.D."/>
            <person name="Hartmann K.A."/>
            <person name="Liu J.E."/>
            <person name="Manci A.M."/>
            <person name="Nielsen D.A."/>
            <person name="Solomon M.B."/>
            <person name="Breakwell D.P."/>
            <person name="Burnett S.H."/>
            <person name="Grose J.H."/>
        </authorList>
    </citation>
    <scope>NUCLEOTIDE SEQUENCE [LARGE SCALE GENOMIC DNA]</scope>
    <source>
        <strain evidence="2 3">16</strain>
    </source>
</reference>
<dbReference type="InterPro" id="IPR006311">
    <property type="entry name" value="TAT_signal"/>
</dbReference>
<dbReference type="AlphaFoldDB" id="A0A0P6WI22"/>
<feature type="chain" id="PRO_5006132410" description="Lipoprotein" evidence="1">
    <location>
        <begin position="26"/>
        <end position="184"/>
    </location>
</feature>
<dbReference type="Proteomes" id="UP000048984">
    <property type="component" value="Unassembled WGS sequence"/>
</dbReference>
<accession>A0A0P6WI22</accession>
<dbReference type="EMBL" id="LJYW01000001">
    <property type="protein sequence ID" value="KPL54434.1"/>
    <property type="molecule type" value="Genomic_DNA"/>
</dbReference>
<gene>
    <name evidence="2" type="ORF">ABB55_21275</name>
</gene>
<feature type="signal peptide" evidence="1">
    <location>
        <begin position="1"/>
        <end position="25"/>
    </location>
</feature>
<dbReference type="PROSITE" id="PS51318">
    <property type="entry name" value="TAT"/>
    <property type="match status" value="1"/>
</dbReference>
<dbReference type="RefSeq" id="WP_054360601.1">
    <property type="nucleotide sequence ID" value="NZ_LJYW01000001.1"/>
</dbReference>
<name>A0A0P6WI22_9HYPH</name>
<keyword evidence="1" id="KW-0732">Signal</keyword>
<evidence type="ECO:0000313" key="3">
    <source>
        <dbReference type="Proteomes" id="UP000048984"/>
    </source>
</evidence>
<evidence type="ECO:0008006" key="4">
    <source>
        <dbReference type="Google" id="ProtNLM"/>
    </source>
</evidence>
<proteinExistence type="predicted"/>
<dbReference type="STRING" id="665126.ABB55_21275"/>
<reference evidence="2 3" key="2">
    <citation type="submission" date="2015-10" db="EMBL/GenBank/DDBJ databases">
        <title>Draft Genome Sequence of Prosthecomicrobium hirschii ATCC 27832.</title>
        <authorList>
            <person name="Daniel J."/>
            <person name="Givan S.A."/>
            <person name="Brun Y.V."/>
            <person name="Brown P.J."/>
        </authorList>
    </citation>
    <scope>NUCLEOTIDE SEQUENCE [LARGE SCALE GENOMIC DNA]</scope>
    <source>
        <strain evidence="2 3">16</strain>
    </source>
</reference>
<evidence type="ECO:0000313" key="2">
    <source>
        <dbReference type="EMBL" id="KPL54434.1"/>
    </source>
</evidence>
<comment type="caution">
    <text evidence="2">The sequence shown here is derived from an EMBL/GenBank/DDBJ whole genome shotgun (WGS) entry which is preliminary data.</text>
</comment>
<keyword evidence="3" id="KW-1185">Reference proteome</keyword>
<evidence type="ECO:0000256" key="1">
    <source>
        <dbReference type="SAM" id="SignalP"/>
    </source>
</evidence>